<dbReference type="GO" id="GO:0019915">
    <property type="term" value="P:lipid storage"/>
    <property type="evidence" value="ECO:0007669"/>
    <property type="project" value="InterPro"/>
</dbReference>
<evidence type="ECO:0000313" key="6">
    <source>
        <dbReference type="Proteomes" id="UP000629468"/>
    </source>
</evidence>
<dbReference type="Pfam" id="PF10230">
    <property type="entry name" value="LIDHydrolase"/>
    <property type="match status" value="1"/>
</dbReference>
<dbReference type="SUPFAM" id="SSF53474">
    <property type="entry name" value="alpha/beta-Hydrolases"/>
    <property type="match status" value="1"/>
</dbReference>
<evidence type="ECO:0000256" key="1">
    <source>
        <dbReference type="ARBA" id="ARBA00004502"/>
    </source>
</evidence>
<protein>
    <submittedName>
        <fullName evidence="5">Uncharacterized protein</fullName>
    </submittedName>
</protein>
<keyword evidence="4" id="KW-0378">Hydrolase</keyword>
<organism evidence="5 6">
    <name type="scientific">Agaricus bisporus var. burnettii</name>
    <dbReference type="NCBI Taxonomy" id="192524"/>
    <lineage>
        <taxon>Eukaryota</taxon>
        <taxon>Fungi</taxon>
        <taxon>Dikarya</taxon>
        <taxon>Basidiomycota</taxon>
        <taxon>Agaricomycotina</taxon>
        <taxon>Agaricomycetes</taxon>
        <taxon>Agaricomycetidae</taxon>
        <taxon>Agaricales</taxon>
        <taxon>Agaricineae</taxon>
        <taxon>Agaricaceae</taxon>
        <taxon>Agaricus</taxon>
    </lineage>
</organism>
<evidence type="ECO:0000256" key="3">
    <source>
        <dbReference type="ARBA" id="ARBA00022677"/>
    </source>
</evidence>
<evidence type="ECO:0000313" key="5">
    <source>
        <dbReference type="EMBL" id="KAF7784006.1"/>
    </source>
</evidence>
<dbReference type="PANTHER" id="PTHR13390:SF0">
    <property type="entry name" value="LIPID DROPLET-ASSOCIATED HYDROLASE"/>
    <property type="match status" value="1"/>
</dbReference>
<evidence type="ECO:0000256" key="4">
    <source>
        <dbReference type="ARBA" id="ARBA00022801"/>
    </source>
</evidence>
<proteinExistence type="inferred from homology"/>
<reference evidence="5 6" key="1">
    <citation type="journal article" name="Sci. Rep.">
        <title>Telomere-to-telomere assembled and centromere annotated genomes of the two main subspecies of the button mushroom Agaricus bisporus reveal especially polymorphic chromosome ends.</title>
        <authorList>
            <person name="Sonnenberg A.S.M."/>
            <person name="Sedaghat-Telgerd N."/>
            <person name="Lavrijssen B."/>
            <person name="Ohm R.A."/>
            <person name="Hendrickx P.M."/>
            <person name="Scholtmeijer K."/>
            <person name="Baars J.J.P."/>
            <person name="van Peer A."/>
        </authorList>
    </citation>
    <scope>NUCLEOTIDE SEQUENCE [LARGE SCALE GENOMIC DNA]</scope>
    <source>
        <strain evidence="5 6">H119_p4</strain>
    </source>
</reference>
<sequence length="325" mass="36798">MASLPSFLDPLPSRPSHGPYANAFFDHAYPLAPAHCLWWPPLKPGRRVETIVLFIPGNPGLLDFYTPFLTALQDKDLTENLAILAHAHIDHTPGVYTRASPHSRHSLTSQVQSAIEAFDALSAEFPIARVMIIGHSVGAWVALQVLKERSEDVAGVFLLFPTICHIAKTPNGRKLSTLFKPFPRRIISRLSVIGKYMPLPVLHRLVGLEWPINQLKVLLELIRSPQSISAALLMGHEEMLQIRDLDVNLLQENRHRLWFYFADHDDWVGKQRHHILSNFKPDSGSLRITFGEPFIPHAFCINHGEEVARQCHQWLLEMNINLSLS</sequence>
<dbReference type="GO" id="GO:0005811">
    <property type="term" value="C:lipid droplet"/>
    <property type="evidence" value="ECO:0007669"/>
    <property type="project" value="UniProtKB-SubCell"/>
</dbReference>
<dbReference type="GO" id="GO:0016298">
    <property type="term" value="F:lipase activity"/>
    <property type="evidence" value="ECO:0007669"/>
    <property type="project" value="InterPro"/>
</dbReference>
<keyword evidence="3" id="KW-0551">Lipid droplet</keyword>
<dbReference type="Proteomes" id="UP000629468">
    <property type="component" value="Unassembled WGS sequence"/>
</dbReference>
<dbReference type="EMBL" id="JABXXO010000001">
    <property type="protein sequence ID" value="KAF7784006.1"/>
    <property type="molecule type" value="Genomic_DNA"/>
</dbReference>
<dbReference type="InterPro" id="IPR019363">
    <property type="entry name" value="LDAH"/>
</dbReference>
<dbReference type="AlphaFoldDB" id="A0A8H7FA99"/>
<dbReference type="InterPro" id="IPR029058">
    <property type="entry name" value="AB_hydrolase_fold"/>
</dbReference>
<name>A0A8H7FA99_AGABI</name>
<accession>A0A8H7FA99</accession>
<evidence type="ECO:0000256" key="2">
    <source>
        <dbReference type="ARBA" id="ARBA00008300"/>
    </source>
</evidence>
<comment type="caution">
    <text evidence="5">The sequence shown here is derived from an EMBL/GenBank/DDBJ whole genome shotgun (WGS) entry which is preliminary data.</text>
</comment>
<comment type="subcellular location">
    <subcellularLocation>
        <location evidence="1">Lipid droplet</location>
    </subcellularLocation>
</comment>
<gene>
    <name evidence="5" type="ORF">Agabi119p4_171</name>
</gene>
<dbReference type="Gene3D" id="3.40.50.1820">
    <property type="entry name" value="alpha/beta hydrolase"/>
    <property type="match status" value="1"/>
</dbReference>
<dbReference type="PANTHER" id="PTHR13390">
    <property type="entry name" value="LIPASE"/>
    <property type="match status" value="1"/>
</dbReference>
<comment type="similarity">
    <text evidence="2">Belongs to the AB hydrolase superfamily. LDAH family.</text>
</comment>